<dbReference type="InterPro" id="IPR011936">
    <property type="entry name" value="Myxo_disulph_rpt"/>
</dbReference>
<evidence type="ECO:0000313" key="7">
    <source>
        <dbReference type="Proteomes" id="UP000199400"/>
    </source>
</evidence>
<feature type="chain" id="PRO_5011560607" evidence="5">
    <location>
        <begin position="21"/>
        <end position="460"/>
    </location>
</feature>
<accession>A0A1I1VXY8</accession>
<keyword evidence="3" id="KW-1015">Disulfide bond</keyword>
<evidence type="ECO:0000256" key="3">
    <source>
        <dbReference type="ARBA" id="ARBA00023157"/>
    </source>
</evidence>
<reference evidence="7" key="1">
    <citation type="submission" date="2016-10" db="EMBL/GenBank/DDBJ databases">
        <authorList>
            <person name="Varghese N."/>
            <person name="Submissions S."/>
        </authorList>
    </citation>
    <scope>NUCLEOTIDE SEQUENCE [LARGE SCALE GENOMIC DNA]</scope>
    <source>
        <strain evidence="7">ATCC 25963</strain>
    </source>
</reference>
<dbReference type="SUPFAM" id="SSF53474">
    <property type="entry name" value="alpha/beta-Hydrolases"/>
    <property type="match status" value="1"/>
</dbReference>
<dbReference type="RefSeq" id="WP_170136104.1">
    <property type="nucleotide sequence ID" value="NZ_FOMX01000005.1"/>
</dbReference>
<name>A0A1I1VXY8_9BACT</name>
<feature type="compositionally biased region" description="Acidic residues" evidence="4">
    <location>
        <begin position="100"/>
        <end position="110"/>
    </location>
</feature>
<dbReference type="AlphaFoldDB" id="A0A1I1VXY8"/>
<dbReference type="PROSITE" id="PS51257">
    <property type="entry name" value="PROKAR_LIPOPROTEIN"/>
    <property type="match status" value="1"/>
</dbReference>
<dbReference type="EMBL" id="FOMX01000005">
    <property type="protein sequence ID" value="SFD87837.1"/>
    <property type="molecule type" value="Genomic_DNA"/>
</dbReference>
<dbReference type="STRING" id="54.SAMN02745121_02070"/>
<dbReference type="NCBIfam" id="TIGR02232">
    <property type="entry name" value="myxo_disulf_rpt"/>
    <property type="match status" value="1"/>
</dbReference>
<dbReference type="Pfam" id="PF03283">
    <property type="entry name" value="PAE"/>
    <property type="match status" value="1"/>
</dbReference>
<keyword evidence="7" id="KW-1185">Reference proteome</keyword>
<evidence type="ECO:0000256" key="2">
    <source>
        <dbReference type="ARBA" id="ARBA00022737"/>
    </source>
</evidence>
<feature type="compositionally biased region" description="Low complexity" evidence="4">
    <location>
        <begin position="61"/>
        <end position="91"/>
    </location>
</feature>
<sequence>MARLSIPLARLMCATSVLFAGCGDASQATGQDASDSDAPASETEATGADTSGSGVPTEAATSTPPDSDGGSGSLGEDSSSGTTGTTGTTGEPPAPGCGDGELDPGEACDDGNDDAFDGCLADCTAVEPIDAPPLQWQYFEVPGTMCMNGDTAGFGISLNPDSKNVMIYLEGGGACFNDVCDFSAFNIPFIPPPDGIFNRNNPGNPVRDWSMIYVPYCTGDIHGGDKDTMLGGQLRHFRGYTNITRYLQQWVPTFPGAEKVLLTGISAGGFGAGLNAAQVADAFGPGPQMIVIDDSGPPVSNQVIPPCLQQTFREVWGLDQTILAACGPDCADPDDFATGILHHTLTAYPEIRFGLFSNTADAIIRGFMSFGWGNGQYNTCEGLPLSVPADVYEDGLLSLRADHEDAASTYYIGQTQVLYNFGQGHTALRSPSFWTTVIDGVQLSEWVGKVIEGEVSHVGP</sequence>
<evidence type="ECO:0000256" key="5">
    <source>
        <dbReference type="SAM" id="SignalP"/>
    </source>
</evidence>
<evidence type="ECO:0000313" key="6">
    <source>
        <dbReference type="EMBL" id="SFD87837.1"/>
    </source>
</evidence>
<dbReference type="InterPro" id="IPR029058">
    <property type="entry name" value="AB_hydrolase_fold"/>
</dbReference>
<feature type="signal peptide" evidence="5">
    <location>
        <begin position="1"/>
        <end position="20"/>
    </location>
</feature>
<keyword evidence="2" id="KW-0677">Repeat</keyword>
<dbReference type="GO" id="GO:0016787">
    <property type="term" value="F:hydrolase activity"/>
    <property type="evidence" value="ECO:0007669"/>
    <property type="project" value="InterPro"/>
</dbReference>
<dbReference type="PANTHER" id="PTHR21562">
    <property type="entry name" value="NOTUM-RELATED"/>
    <property type="match status" value="1"/>
</dbReference>
<keyword evidence="1 5" id="KW-0732">Signal</keyword>
<feature type="region of interest" description="Disordered" evidence="4">
    <location>
        <begin position="25"/>
        <end position="110"/>
    </location>
</feature>
<dbReference type="PANTHER" id="PTHR21562:SF83">
    <property type="entry name" value="PECTIN ACETYLESTERASE 4"/>
    <property type="match status" value="1"/>
</dbReference>
<evidence type="ECO:0000256" key="1">
    <source>
        <dbReference type="ARBA" id="ARBA00022729"/>
    </source>
</evidence>
<protein>
    <submittedName>
        <fullName evidence="6">Myxococcus cysteine-rich repeat-containing protein</fullName>
    </submittedName>
</protein>
<dbReference type="InterPro" id="IPR004963">
    <property type="entry name" value="PAE/NOTUM"/>
</dbReference>
<evidence type="ECO:0000256" key="4">
    <source>
        <dbReference type="SAM" id="MobiDB-lite"/>
    </source>
</evidence>
<proteinExistence type="predicted"/>
<gene>
    <name evidence="6" type="ORF">SAMN02745121_02070</name>
</gene>
<dbReference type="Proteomes" id="UP000199400">
    <property type="component" value="Unassembled WGS sequence"/>
</dbReference>
<organism evidence="6 7">
    <name type="scientific">Nannocystis exedens</name>
    <dbReference type="NCBI Taxonomy" id="54"/>
    <lineage>
        <taxon>Bacteria</taxon>
        <taxon>Pseudomonadati</taxon>
        <taxon>Myxococcota</taxon>
        <taxon>Polyangia</taxon>
        <taxon>Nannocystales</taxon>
        <taxon>Nannocystaceae</taxon>
        <taxon>Nannocystis</taxon>
    </lineage>
</organism>